<dbReference type="AlphaFoldDB" id="A0A3E2NXM8"/>
<dbReference type="EMBL" id="QWDE01000001">
    <property type="protein sequence ID" value="RFZ85775.1"/>
    <property type="molecule type" value="Genomic_DNA"/>
</dbReference>
<dbReference type="SUPFAM" id="SSF56219">
    <property type="entry name" value="DNase I-like"/>
    <property type="match status" value="1"/>
</dbReference>
<evidence type="ECO:0000313" key="3">
    <source>
        <dbReference type="EMBL" id="RFZ85775.1"/>
    </source>
</evidence>
<dbReference type="PANTHER" id="PTHR14859">
    <property type="entry name" value="CALCOFLUOR WHITE HYPERSENSITIVE PROTEIN PRECURSOR"/>
    <property type="match status" value="1"/>
</dbReference>
<dbReference type="Gene3D" id="3.60.10.10">
    <property type="entry name" value="Endonuclease/exonuclease/phosphatase"/>
    <property type="match status" value="1"/>
</dbReference>
<sequence>MKSNKNKTKRFLLIDKVVLALNLIVSIALIISYFAPSTDPRDSTFVALLGFGMNILIIANASFIVYWAFRKPLLMLIPVLCILIGFQFISSQIGFNSKTNIGSKAAPDVIRIMHFNVREFRGIDKFADLPIENEVFDIIKNVQPDVLNMVEFSKRKANKDSISQQLVGPQGLKNYYFKEFKKITPYDTTGNVIFSKYPIINSGVVDTGKYLNTKAIFADLKLGQKIFRVYCIHLAAVTIKTKEKGRMLDGKVDVEKSSFIVNKLESAFLNRSFQVAKIKRHIEKCPYPYVITGDFNDTPNSYAVNELGDGLKNAFDEKGAGFETTYYSSYPLHIDYIFLTQQFEVLNYSEIDKKVSDHKALVSDVKLK</sequence>
<name>A0A3E2NXM8_9SPHI</name>
<reference evidence="3 4" key="1">
    <citation type="submission" date="2018-08" db="EMBL/GenBank/DDBJ databases">
        <title>Mucilaginibacter terrae sp. nov., isolated from manganese diggings.</title>
        <authorList>
            <person name="Huang Y."/>
            <person name="Zhou Z."/>
        </authorList>
    </citation>
    <scope>NUCLEOTIDE SEQUENCE [LARGE SCALE GENOMIC DNA]</scope>
    <source>
        <strain evidence="3 4">ZH6</strain>
    </source>
</reference>
<dbReference type="GO" id="GO:0006506">
    <property type="term" value="P:GPI anchor biosynthetic process"/>
    <property type="evidence" value="ECO:0007669"/>
    <property type="project" value="TreeGrafter"/>
</dbReference>
<evidence type="ECO:0000259" key="2">
    <source>
        <dbReference type="Pfam" id="PF03372"/>
    </source>
</evidence>
<evidence type="ECO:0000313" key="4">
    <source>
        <dbReference type="Proteomes" id="UP000260823"/>
    </source>
</evidence>
<protein>
    <recommendedName>
        <fullName evidence="2">Endonuclease/exonuclease/phosphatase domain-containing protein</fullName>
    </recommendedName>
</protein>
<keyword evidence="1" id="KW-1133">Transmembrane helix</keyword>
<keyword evidence="1" id="KW-0812">Transmembrane</keyword>
<dbReference type="InterPro" id="IPR036691">
    <property type="entry name" value="Endo/exonu/phosph_ase_sf"/>
</dbReference>
<feature type="transmembrane region" description="Helical" evidence="1">
    <location>
        <begin position="76"/>
        <end position="95"/>
    </location>
</feature>
<dbReference type="InterPro" id="IPR005135">
    <property type="entry name" value="Endo/exonuclease/phosphatase"/>
</dbReference>
<dbReference type="InterPro" id="IPR051916">
    <property type="entry name" value="GPI-anchor_lipid_remodeler"/>
</dbReference>
<keyword evidence="1" id="KW-0472">Membrane</keyword>
<dbReference type="PANTHER" id="PTHR14859:SF15">
    <property type="entry name" value="ENDONUCLEASE_EXONUCLEASE_PHOSPHATASE DOMAIN-CONTAINING PROTEIN"/>
    <property type="match status" value="1"/>
</dbReference>
<gene>
    <name evidence="3" type="ORF">DYU05_09320</name>
</gene>
<dbReference type="Pfam" id="PF03372">
    <property type="entry name" value="Exo_endo_phos"/>
    <property type="match status" value="1"/>
</dbReference>
<organism evidence="3 4">
    <name type="scientific">Mucilaginibacter terrenus</name>
    <dbReference type="NCBI Taxonomy" id="2482727"/>
    <lineage>
        <taxon>Bacteria</taxon>
        <taxon>Pseudomonadati</taxon>
        <taxon>Bacteroidota</taxon>
        <taxon>Sphingobacteriia</taxon>
        <taxon>Sphingobacteriales</taxon>
        <taxon>Sphingobacteriaceae</taxon>
        <taxon>Mucilaginibacter</taxon>
    </lineage>
</organism>
<comment type="caution">
    <text evidence="3">The sequence shown here is derived from an EMBL/GenBank/DDBJ whole genome shotgun (WGS) entry which is preliminary data.</text>
</comment>
<dbReference type="RefSeq" id="WP_117382672.1">
    <property type="nucleotide sequence ID" value="NZ_QWDE01000001.1"/>
</dbReference>
<accession>A0A3E2NXM8</accession>
<proteinExistence type="predicted"/>
<dbReference type="OrthoDB" id="635146at2"/>
<dbReference type="Proteomes" id="UP000260823">
    <property type="component" value="Unassembled WGS sequence"/>
</dbReference>
<evidence type="ECO:0000256" key="1">
    <source>
        <dbReference type="SAM" id="Phobius"/>
    </source>
</evidence>
<dbReference type="GO" id="GO:0016020">
    <property type="term" value="C:membrane"/>
    <property type="evidence" value="ECO:0007669"/>
    <property type="project" value="GOC"/>
</dbReference>
<keyword evidence="4" id="KW-1185">Reference proteome</keyword>
<feature type="transmembrane region" description="Helical" evidence="1">
    <location>
        <begin position="47"/>
        <end position="69"/>
    </location>
</feature>
<dbReference type="GO" id="GO:0003824">
    <property type="term" value="F:catalytic activity"/>
    <property type="evidence" value="ECO:0007669"/>
    <property type="project" value="InterPro"/>
</dbReference>
<feature type="domain" description="Endonuclease/exonuclease/phosphatase" evidence="2">
    <location>
        <begin position="114"/>
        <end position="358"/>
    </location>
</feature>
<dbReference type="CDD" id="cd09084">
    <property type="entry name" value="EEP-2"/>
    <property type="match status" value="1"/>
</dbReference>
<feature type="transmembrane region" description="Helical" evidence="1">
    <location>
        <begin position="12"/>
        <end position="35"/>
    </location>
</feature>